<dbReference type="AlphaFoldDB" id="A0A2K3N827"/>
<proteinExistence type="predicted"/>
<gene>
    <name evidence="1" type="ORF">L195_g022417</name>
</gene>
<dbReference type="Gramene" id="Tp57577_TGAC_v2_mRNA34957">
    <property type="protein sequence ID" value="Tp57577_TGAC_v2_mRNA34957"/>
    <property type="gene ID" value="Tp57577_TGAC_v2_gene33816"/>
</dbReference>
<reference evidence="1 2" key="1">
    <citation type="journal article" date="2014" name="Am. J. Bot.">
        <title>Genome assembly and annotation for red clover (Trifolium pratense; Fabaceae).</title>
        <authorList>
            <person name="Istvanek J."/>
            <person name="Jaros M."/>
            <person name="Krenek A."/>
            <person name="Repkova J."/>
        </authorList>
    </citation>
    <scope>NUCLEOTIDE SEQUENCE [LARGE SCALE GENOMIC DNA]</scope>
    <source>
        <strain evidence="2">cv. Tatra</strain>
        <tissue evidence="1">Young leaves</tissue>
    </source>
</reference>
<reference evidence="1 2" key="2">
    <citation type="journal article" date="2017" name="Front. Plant Sci.">
        <title>Gene Classification and Mining of Molecular Markers Useful in Red Clover (Trifolium pratense) Breeding.</title>
        <authorList>
            <person name="Istvanek J."/>
            <person name="Dluhosova J."/>
            <person name="Dluhos P."/>
            <person name="Patkova L."/>
            <person name="Nedelnik J."/>
            <person name="Repkova J."/>
        </authorList>
    </citation>
    <scope>NUCLEOTIDE SEQUENCE [LARGE SCALE GENOMIC DNA]</scope>
    <source>
        <strain evidence="2">cv. Tatra</strain>
        <tissue evidence="1">Young leaves</tissue>
    </source>
</reference>
<organism evidence="1 2">
    <name type="scientific">Trifolium pratense</name>
    <name type="common">Red clover</name>
    <dbReference type="NCBI Taxonomy" id="57577"/>
    <lineage>
        <taxon>Eukaryota</taxon>
        <taxon>Viridiplantae</taxon>
        <taxon>Streptophyta</taxon>
        <taxon>Embryophyta</taxon>
        <taxon>Tracheophyta</taxon>
        <taxon>Spermatophyta</taxon>
        <taxon>Magnoliopsida</taxon>
        <taxon>eudicotyledons</taxon>
        <taxon>Gunneridae</taxon>
        <taxon>Pentapetalae</taxon>
        <taxon>rosids</taxon>
        <taxon>fabids</taxon>
        <taxon>Fabales</taxon>
        <taxon>Fabaceae</taxon>
        <taxon>Papilionoideae</taxon>
        <taxon>50 kb inversion clade</taxon>
        <taxon>NPAAA clade</taxon>
        <taxon>Hologalegina</taxon>
        <taxon>IRL clade</taxon>
        <taxon>Trifolieae</taxon>
        <taxon>Trifolium</taxon>
    </lineage>
</organism>
<evidence type="ECO:0000313" key="2">
    <source>
        <dbReference type="Proteomes" id="UP000236291"/>
    </source>
</evidence>
<sequence>MTSRIPPFSTLFSPLPLFHTVTTPTEAVFLGLTDTPGLWRNSNFTDHNIMSPRNQDLARAFPTPATSWKLRCKINRMEEHYLYCCWILSSKIRSSARVVEQRVARETENQTTKFEYGAQTSPVRFTKSDNPTTKNINKMGQFVMDMVVLMAL</sequence>
<dbReference type="Proteomes" id="UP000236291">
    <property type="component" value="Unassembled WGS sequence"/>
</dbReference>
<comment type="caution">
    <text evidence="1">The sequence shown here is derived from an EMBL/GenBank/DDBJ whole genome shotgun (WGS) entry which is preliminary data.</text>
</comment>
<accession>A0A2K3N827</accession>
<dbReference type="EMBL" id="ASHM01017446">
    <property type="protein sequence ID" value="PNX99154.1"/>
    <property type="molecule type" value="Genomic_DNA"/>
</dbReference>
<name>A0A2K3N827_TRIPR</name>
<evidence type="ECO:0000313" key="1">
    <source>
        <dbReference type="EMBL" id="PNX99154.1"/>
    </source>
</evidence>
<protein>
    <submittedName>
        <fullName evidence="1">Uncharacterized protein</fullName>
    </submittedName>
</protein>